<sequence>MHLTSECILIYYARISINILSTIVRTHRIWASYGKSAERTRLHLKINHLQVDNQLETCVFPRVLAVVPPPKSVMADNAPKPFVEISLLQRQSEFSKVPEIEYARMLVQEFAVQVDQGLINALLALVASEVNKQAYGKEMFETDMKTSLVRLEDTAKQYRSNQPRSFYNDLHISPLMIHLSFSQGGTTGEGSSGAMPIQSEFFKVLFQSVGVSVTELQDVVFKLAYFERKRVFYRSDQLNSEIISHYTMQALRQMYVLVLGLDIIGNPFGLVRDLSAGVEDLFYQPFQGLVLGPEEFATGVALGVQSMFGHAVGGAAGAVGRITGTVGKGVAALTFDAEYQRKRQEDLNRKPQSFGEGMARGVKGLGMGVVEGITGVVTKPIEGAKQEGGLGFVKGVGKGLIGVVTRPVSGVVDFASSTMHSVRTVAGAGKEAGALRPPRVIRPDHIIRPYSHYEALGFKIFNDTDRGAIADTDEFITYAPITDKIVLLVTNAQLVLSKRTDMMGTWATDWQTEYDKIKEPIFVENGIKLVLKEKKRGFLGIGSTEGKIITFANAEVRWQLEITLKQFLY</sequence>
<dbReference type="GO" id="GO:0045053">
    <property type="term" value="P:protein retention in Golgi apparatus"/>
    <property type="evidence" value="ECO:0007669"/>
    <property type="project" value="TreeGrafter"/>
</dbReference>
<evidence type="ECO:0000313" key="3">
    <source>
        <dbReference type="EMBL" id="EYC32492.1"/>
    </source>
</evidence>
<name>A0A016VZQ1_9BILA</name>
<dbReference type="AlphaFoldDB" id="A0A016VZQ1"/>
<dbReference type="InterPro" id="IPR056748">
    <property type="entry name" value="VPS13-like_C"/>
</dbReference>
<evidence type="ECO:0000256" key="1">
    <source>
        <dbReference type="ARBA" id="ARBA00006545"/>
    </source>
</evidence>
<proteinExistence type="inferred from homology"/>
<dbReference type="Proteomes" id="UP000024635">
    <property type="component" value="Unassembled WGS sequence"/>
</dbReference>
<gene>
    <name evidence="3" type="primary">Acey_s0003.g1609</name>
    <name evidence="3" type="ORF">Y032_0003g1609</name>
</gene>
<evidence type="ECO:0000259" key="2">
    <source>
        <dbReference type="Pfam" id="PF25037"/>
    </source>
</evidence>
<dbReference type="InterPro" id="IPR026847">
    <property type="entry name" value="VPS13"/>
</dbReference>
<comment type="similarity">
    <text evidence="1">Belongs to the VPS13 family.</text>
</comment>
<dbReference type="OrthoDB" id="428159at2759"/>
<protein>
    <recommendedName>
        <fullName evidence="2">Intermembrane lipid transfer protein VPS13-like C-terminal domain-containing protein</fullName>
    </recommendedName>
</protein>
<feature type="domain" description="Intermembrane lipid transfer protein VPS13-like C-terminal" evidence="2">
    <location>
        <begin position="435"/>
        <end position="553"/>
    </location>
</feature>
<dbReference type="GO" id="GO:0006623">
    <property type="term" value="P:protein targeting to vacuole"/>
    <property type="evidence" value="ECO:0007669"/>
    <property type="project" value="TreeGrafter"/>
</dbReference>
<accession>A0A016VZQ1</accession>
<evidence type="ECO:0000313" key="4">
    <source>
        <dbReference type="Proteomes" id="UP000024635"/>
    </source>
</evidence>
<keyword evidence="4" id="KW-1185">Reference proteome</keyword>
<dbReference type="PANTHER" id="PTHR16166">
    <property type="entry name" value="VACUOLAR PROTEIN SORTING-ASSOCIATED PROTEIN VPS13"/>
    <property type="match status" value="1"/>
</dbReference>
<reference evidence="4" key="1">
    <citation type="journal article" date="2015" name="Nat. Genet.">
        <title>The genome and transcriptome of the zoonotic hookworm Ancylostoma ceylanicum identify infection-specific gene families.</title>
        <authorList>
            <person name="Schwarz E.M."/>
            <person name="Hu Y."/>
            <person name="Antoshechkin I."/>
            <person name="Miller M.M."/>
            <person name="Sternberg P.W."/>
            <person name="Aroian R.V."/>
        </authorList>
    </citation>
    <scope>NUCLEOTIDE SEQUENCE</scope>
    <source>
        <strain evidence="4">HY135</strain>
    </source>
</reference>
<dbReference type="PANTHER" id="PTHR16166:SF93">
    <property type="entry name" value="INTERMEMBRANE LIPID TRANSFER PROTEIN VPS13"/>
    <property type="match status" value="1"/>
</dbReference>
<dbReference type="EMBL" id="JARK01001339">
    <property type="protein sequence ID" value="EYC32492.1"/>
    <property type="molecule type" value="Genomic_DNA"/>
</dbReference>
<comment type="caution">
    <text evidence="3">The sequence shown here is derived from an EMBL/GenBank/DDBJ whole genome shotgun (WGS) entry which is preliminary data.</text>
</comment>
<organism evidence="3 4">
    <name type="scientific">Ancylostoma ceylanicum</name>
    <dbReference type="NCBI Taxonomy" id="53326"/>
    <lineage>
        <taxon>Eukaryota</taxon>
        <taxon>Metazoa</taxon>
        <taxon>Ecdysozoa</taxon>
        <taxon>Nematoda</taxon>
        <taxon>Chromadorea</taxon>
        <taxon>Rhabditida</taxon>
        <taxon>Rhabditina</taxon>
        <taxon>Rhabditomorpha</taxon>
        <taxon>Strongyloidea</taxon>
        <taxon>Ancylostomatidae</taxon>
        <taxon>Ancylostomatinae</taxon>
        <taxon>Ancylostoma</taxon>
    </lineage>
</organism>
<dbReference type="Pfam" id="PF25037">
    <property type="entry name" value="VPS13_C"/>
    <property type="match status" value="1"/>
</dbReference>